<dbReference type="Pfam" id="PF04055">
    <property type="entry name" value="Radical_SAM"/>
    <property type="match status" value="1"/>
</dbReference>
<evidence type="ECO:0000259" key="8">
    <source>
        <dbReference type="PROSITE" id="PS51918"/>
    </source>
</evidence>
<evidence type="ECO:0000256" key="3">
    <source>
        <dbReference type="ARBA" id="ARBA00022723"/>
    </source>
</evidence>
<keyword evidence="1" id="KW-0004">4Fe-4S</keyword>
<evidence type="ECO:0000256" key="2">
    <source>
        <dbReference type="ARBA" id="ARBA00022691"/>
    </source>
</evidence>
<dbReference type="Gene3D" id="3.20.20.70">
    <property type="entry name" value="Aldolase class I"/>
    <property type="match status" value="1"/>
</dbReference>
<dbReference type="SUPFAM" id="SSF102114">
    <property type="entry name" value="Radical SAM enzymes"/>
    <property type="match status" value="1"/>
</dbReference>
<dbReference type="PANTHER" id="PTHR42836">
    <property type="entry name" value="7-CARBOXY-7-DEAZAGUANINE SYNTHASE"/>
    <property type="match status" value="1"/>
</dbReference>
<evidence type="ECO:0000313" key="9">
    <source>
        <dbReference type="EMBL" id="SVA93522.1"/>
    </source>
</evidence>
<dbReference type="PROSITE" id="PS51918">
    <property type="entry name" value="RADICAL_SAM"/>
    <property type="match status" value="1"/>
</dbReference>
<evidence type="ECO:0000256" key="7">
    <source>
        <dbReference type="ARBA" id="ARBA00023239"/>
    </source>
</evidence>
<name>A0A381ZXF4_9ZZZZ</name>
<keyword evidence="7" id="KW-0456">Lyase</keyword>
<dbReference type="GO" id="GO:0046872">
    <property type="term" value="F:metal ion binding"/>
    <property type="evidence" value="ECO:0007669"/>
    <property type="project" value="UniProtKB-KW"/>
</dbReference>
<dbReference type="PANTHER" id="PTHR42836:SF1">
    <property type="entry name" value="7-CARBOXY-7-DEAZAGUANINE SYNTHASE"/>
    <property type="match status" value="1"/>
</dbReference>
<keyword evidence="4" id="KW-0460">Magnesium</keyword>
<evidence type="ECO:0000256" key="5">
    <source>
        <dbReference type="ARBA" id="ARBA00023004"/>
    </source>
</evidence>
<keyword evidence="2" id="KW-0949">S-adenosyl-L-methionine</keyword>
<evidence type="ECO:0000256" key="1">
    <source>
        <dbReference type="ARBA" id="ARBA00022485"/>
    </source>
</evidence>
<evidence type="ECO:0000256" key="6">
    <source>
        <dbReference type="ARBA" id="ARBA00023014"/>
    </source>
</evidence>
<keyword evidence="5" id="KW-0408">Iron</keyword>
<evidence type="ECO:0000256" key="4">
    <source>
        <dbReference type="ARBA" id="ARBA00022842"/>
    </source>
</evidence>
<dbReference type="SFLD" id="SFLDS00029">
    <property type="entry name" value="Radical_SAM"/>
    <property type="match status" value="1"/>
</dbReference>
<accession>A0A381ZXF4</accession>
<protein>
    <recommendedName>
        <fullName evidence="8">Radical SAM core domain-containing protein</fullName>
    </recommendedName>
</protein>
<feature type="domain" description="Radical SAM core" evidence="8">
    <location>
        <begin position="19"/>
        <end position="198"/>
    </location>
</feature>
<keyword evidence="3" id="KW-0479">Metal-binding</keyword>
<dbReference type="EMBL" id="UINC01022914">
    <property type="protein sequence ID" value="SVA93522.1"/>
    <property type="molecule type" value="Genomic_DNA"/>
</dbReference>
<dbReference type="HAMAP" id="MF_00917">
    <property type="entry name" value="QueE"/>
    <property type="match status" value="1"/>
</dbReference>
<dbReference type="InterPro" id="IPR058240">
    <property type="entry name" value="rSAM_sf"/>
</dbReference>
<proteinExistence type="inferred from homology"/>
<gene>
    <name evidence="9" type="ORF">METZ01_LOCUS146376</name>
</gene>
<dbReference type="GO" id="GO:0016829">
    <property type="term" value="F:lyase activity"/>
    <property type="evidence" value="ECO:0007669"/>
    <property type="project" value="UniProtKB-KW"/>
</dbReference>
<keyword evidence="6" id="KW-0411">Iron-sulfur</keyword>
<dbReference type="CDD" id="cd01335">
    <property type="entry name" value="Radical_SAM"/>
    <property type="match status" value="1"/>
</dbReference>
<dbReference type="GO" id="GO:0051539">
    <property type="term" value="F:4 iron, 4 sulfur cluster binding"/>
    <property type="evidence" value="ECO:0007669"/>
    <property type="project" value="UniProtKB-KW"/>
</dbReference>
<dbReference type="InterPro" id="IPR013785">
    <property type="entry name" value="Aldolase_TIM"/>
</dbReference>
<organism evidence="9">
    <name type="scientific">marine metagenome</name>
    <dbReference type="NCBI Taxonomy" id="408172"/>
    <lineage>
        <taxon>unclassified sequences</taxon>
        <taxon>metagenomes</taxon>
        <taxon>ecological metagenomes</taxon>
    </lineage>
</organism>
<dbReference type="PIRSF" id="PIRSF000370">
    <property type="entry name" value="QueE"/>
    <property type="match status" value="1"/>
</dbReference>
<sequence>MASYPIVEIFHSVQGEGYHSGIPHVFVRFGNCNLRCKWCDTDFLTYEERELDSIVEEVLSYNCDRVVFTGGEPAMQDLSTIGQRLKEHGITLSIETNGTIPVDPIIDWICVSPKDQVYPNVAIKQRTGDELKVVYCGQSLDMYAELRGGFDHHYIQPCYIESDSVEQNGRNFQFVERLVKESSGWRLSLQIHKWMGVL</sequence>
<dbReference type="InterPro" id="IPR007197">
    <property type="entry name" value="rSAM"/>
</dbReference>
<dbReference type="AlphaFoldDB" id="A0A381ZXF4"/>
<reference evidence="9" key="1">
    <citation type="submission" date="2018-05" db="EMBL/GenBank/DDBJ databases">
        <authorList>
            <person name="Lanie J.A."/>
            <person name="Ng W.-L."/>
            <person name="Kazmierczak K.M."/>
            <person name="Andrzejewski T.M."/>
            <person name="Davidsen T.M."/>
            <person name="Wayne K.J."/>
            <person name="Tettelin H."/>
            <person name="Glass J.I."/>
            <person name="Rusch D."/>
            <person name="Podicherti R."/>
            <person name="Tsui H.-C.T."/>
            <person name="Winkler M.E."/>
        </authorList>
    </citation>
    <scope>NUCLEOTIDE SEQUENCE</scope>
</reference>
<dbReference type="InterPro" id="IPR024924">
    <property type="entry name" value="7-CO-7-deazaguanine_synth-like"/>
</dbReference>